<feature type="binding site" evidence="13 15">
    <location>
        <position position="207"/>
    </location>
    <ligand>
        <name>ATP</name>
        <dbReference type="ChEBI" id="CHEBI:30616"/>
    </ligand>
</feature>
<feature type="binding site" evidence="13 15">
    <location>
        <position position="325"/>
    </location>
    <ligand>
        <name>ATP</name>
        <dbReference type="ChEBI" id="CHEBI:30616"/>
    </ligand>
</feature>
<evidence type="ECO:0000256" key="13">
    <source>
        <dbReference type="HAMAP-Rule" id="MF_00145"/>
    </source>
</evidence>
<organism evidence="17 18">
    <name type="scientific">Ligilactobacillus agilis</name>
    <dbReference type="NCBI Taxonomy" id="1601"/>
    <lineage>
        <taxon>Bacteria</taxon>
        <taxon>Bacillati</taxon>
        <taxon>Bacillota</taxon>
        <taxon>Bacilli</taxon>
        <taxon>Lactobacillales</taxon>
        <taxon>Lactobacillaceae</taxon>
        <taxon>Ligilactobacillus</taxon>
    </lineage>
</organism>
<feature type="binding site" evidence="14">
    <location>
        <position position="156"/>
    </location>
    <ligand>
        <name>(2R)-3-phosphoglycerate</name>
        <dbReference type="ChEBI" id="CHEBI:58272"/>
    </ligand>
</feature>
<evidence type="ECO:0000256" key="5">
    <source>
        <dbReference type="ARBA" id="ARBA00013061"/>
    </source>
</evidence>
<evidence type="ECO:0000313" key="17">
    <source>
        <dbReference type="EMBL" id="NME41824.1"/>
    </source>
</evidence>
<gene>
    <name evidence="13" type="primary">pgk</name>
    <name evidence="17" type="ORF">HF863_03420</name>
</gene>
<dbReference type="FunFam" id="3.40.50.1260:FF:000001">
    <property type="entry name" value="Phosphoglycerate kinase"/>
    <property type="match status" value="1"/>
</dbReference>
<dbReference type="GO" id="GO:0004618">
    <property type="term" value="F:phosphoglycerate kinase activity"/>
    <property type="evidence" value="ECO:0007669"/>
    <property type="project" value="UniProtKB-UniRule"/>
</dbReference>
<comment type="subcellular location">
    <subcellularLocation>
        <location evidence="2 13">Cytoplasm</location>
    </subcellularLocation>
</comment>
<feature type="binding site" evidence="13 14">
    <location>
        <begin position="21"/>
        <end position="23"/>
    </location>
    <ligand>
        <name>substrate</name>
    </ligand>
</feature>
<evidence type="ECO:0000256" key="11">
    <source>
        <dbReference type="ARBA" id="ARBA00022840"/>
    </source>
</evidence>
<dbReference type="EMBL" id="JABAFP010000009">
    <property type="protein sequence ID" value="NME41824.1"/>
    <property type="molecule type" value="Genomic_DNA"/>
</dbReference>
<evidence type="ECO:0000256" key="7">
    <source>
        <dbReference type="ARBA" id="ARBA00022490"/>
    </source>
</evidence>
<dbReference type="GO" id="GO:0009986">
    <property type="term" value="C:cell surface"/>
    <property type="evidence" value="ECO:0007669"/>
    <property type="project" value="UniProtKB-ARBA"/>
</dbReference>
<evidence type="ECO:0000256" key="8">
    <source>
        <dbReference type="ARBA" id="ARBA00022679"/>
    </source>
</evidence>
<name>A0A848C005_9LACO</name>
<keyword evidence="9 13" id="KW-0547">Nucleotide-binding</keyword>
<evidence type="ECO:0000256" key="1">
    <source>
        <dbReference type="ARBA" id="ARBA00000642"/>
    </source>
</evidence>
<feature type="binding site" evidence="13">
    <location>
        <position position="36"/>
    </location>
    <ligand>
        <name>substrate</name>
    </ligand>
</feature>
<dbReference type="UniPathway" id="UPA00109">
    <property type="reaction ID" value="UER00185"/>
</dbReference>
<evidence type="ECO:0000256" key="4">
    <source>
        <dbReference type="ARBA" id="ARBA00008982"/>
    </source>
</evidence>
<dbReference type="CDD" id="cd00318">
    <property type="entry name" value="Phosphoglycerate_kinase"/>
    <property type="match status" value="1"/>
</dbReference>
<dbReference type="InterPro" id="IPR015824">
    <property type="entry name" value="Phosphoglycerate_kinase_N"/>
</dbReference>
<dbReference type="GO" id="GO:0005524">
    <property type="term" value="F:ATP binding"/>
    <property type="evidence" value="ECO:0007669"/>
    <property type="project" value="UniProtKB-KW"/>
</dbReference>
<keyword evidence="12 13" id="KW-0324">Glycolysis</keyword>
<evidence type="ECO:0000256" key="10">
    <source>
        <dbReference type="ARBA" id="ARBA00022777"/>
    </source>
</evidence>
<feature type="binding site" evidence="14">
    <location>
        <position position="119"/>
    </location>
    <ligand>
        <name>(2R)-3-phosphoglycerate</name>
        <dbReference type="ChEBI" id="CHEBI:58272"/>
    </ligand>
</feature>
<evidence type="ECO:0000256" key="6">
    <source>
        <dbReference type="ARBA" id="ARBA00016471"/>
    </source>
</evidence>
<comment type="subunit">
    <text evidence="13">Monomer.</text>
</comment>
<comment type="pathway">
    <text evidence="3 13">Carbohydrate degradation; glycolysis; pyruvate from D-glyceraldehyde 3-phosphate: step 2/5.</text>
</comment>
<feature type="binding site" evidence="14">
    <location>
        <position position="36"/>
    </location>
    <ligand>
        <name>(2R)-3-phosphoglycerate</name>
        <dbReference type="ChEBI" id="CHEBI:58272"/>
    </ligand>
</feature>
<proteinExistence type="inferred from homology"/>
<keyword evidence="8 13" id="KW-0808">Transferase</keyword>
<feature type="binding site" evidence="13 15">
    <location>
        <begin position="352"/>
        <end position="355"/>
    </location>
    <ligand>
        <name>ATP</name>
        <dbReference type="ChEBI" id="CHEBI:30616"/>
    </ligand>
</feature>
<comment type="caution">
    <text evidence="13">Lacks conserved residue(s) required for the propagation of feature annotation.</text>
</comment>
<dbReference type="GO" id="GO:0006096">
    <property type="term" value="P:glycolytic process"/>
    <property type="evidence" value="ECO:0007669"/>
    <property type="project" value="UniProtKB-UniRule"/>
</dbReference>
<dbReference type="FunFam" id="3.40.50.1260:FF:000008">
    <property type="entry name" value="Phosphoglycerate kinase"/>
    <property type="match status" value="1"/>
</dbReference>
<keyword evidence="7 13" id="KW-0963">Cytoplasm</keyword>
<feature type="binding site" evidence="13">
    <location>
        <position position="156"/>
    </location>
    <ligand>
        <name>substrate</name>
    </ligand>
</feature>
<evidence type="ECO:0000256" key="15">
    <source>
        <dbReference type="PIRSR" id="PIRSR000724-2"/>
    </source>
</evidence>
<accession>A0A848C005</accession>
<dbReference type="InterPro" id="IPR036043">
    <property type="entry name" value="Phosphoglycerate_kinase_sf"/>
</dbReference>
<comment type="catalytic activity">
    <reaction evidence="1 13 16">
        <text>(2R)-3-phosphoglycerate + ATP = (2R)-3-phospho-glyceroyl phosphate + ADP</text>
        <dbReference type="Rhea" id="RHEA:14801"/>
        <dbReference type="ChEBI" id="CHEBI:30616"/>
        <dbReference type="ChEBI" id="CHEBI:57604"/>
        <dbReference type="ChEBI" id="CHEBI:58272"/>
        <dbReference type="ChEBI" id="CHEBI:456216"/>
        <dbReference type="EC" id="2.7.2.3"/>
    </reaction>
</comment>
<keyword evidence="11 13" id="KW-0067">ATP-binding</keyword>
<dbReference type="EC" id="2.7.2.3" evidence="5 13"/>
<dbReference type="Gene3D" id="3.40.50.1260">
    <property type="entry name" value="Phosphoglycerate kinase, N-terminal domain"/>
    <property type="match status" value="2"/>
</dbReference>
<evidence type="ECO:0000256" key="16">
    <source>
        <dbReference type="RuleBase" id="RU000532"/>
    </source>
</evidence>
<feature type="binding site" evidence="13">
    <location>
        <position position="119"/>
    </location>
    <ligand>
        <name>substrate</name>
    </ligand>
</feature>
<dbReference type="PRINTS" id="PR00477">
    <property type="entry name" value="PHGLYCKINASE"/>
</dbReference>
<dbReference type="GO" id="GO:0006094">
    <property type="term" value="P:gluconeogenesis"/>
    <property type="evidence" value="ECO:0007669"/>
    <property type="project" value="TreeGrafter"/>
</dbReference>
<evidence type="ECO:0000256" key="3">
    <source>
        <dbReference type="ARBA" id="ARBA00004838"/>
    </source>
</evidence>
<dbReference type="InterPro" id="IPR015911">
    <property type="entry name" value="Phosphoglycerate_kinase_CS"/>
</dbReference>
<dbReference type="PROSITE" id="PS00111">
    <property type="entry name" value="PGLYCERATE_KINASE"/>
    <property type="match status" value="1"/>
</dbReference>
<keyword evidence="10 13" id="KW-0418">Kinase</keyword>
<dbReference type="HAMAP" id="MF_00145">
    <property type="entry name" value="Phosphoglyc_kinase"/>
    <property type="match status" value="1"/>
</dbReference>
<sequence>MAKLIVSDLDVKDKKVLIRVDFNVPIKDGVIGNDNRIVAALPTIKYVIENGGKAILFSHLGRVKTEDDKKKLSLRPVAERLADLLGKPVTFVPVTRGAQLEEAIAELNDGDVLLVENTRFEDLDGKKESGNDPELGKYWASLGDVFVNDAFGTAHRSHASNVGIASNMTQAAAGFLLEKEIKFLGEAVDEPKRPFVAILGGAKVSDKIGVINHLLGKADKVIVGGGMTYTFYAAKGIKIGNSLVEEDKIELAKELIEKAGDKLVLPIDNVVAEKFDNDVPNQVVEGDIPDGYMALDIGPKSVALFEDVLKDAKTVVWNGPMGVFEMSNYAKGTLEVGKFLGELSDATTIVGGGDSTAAVQQLGVADKLTHISTGGGASLEYLEGKTLPGIAAVSDK</sequence>
<dbReference type="PANTHER" id="PTHR11406">
    <property type="entry name" value="PHOSPHOGLYCERATE KINASE"/>
    <property type="match status" value="1"/>
</dbReference>
<dbReference type="RefSeq" id="WP_170091323.1">
    <property type="nucleotide sequence ID" value="NZ_JABAFP010000009.1"/>
</dbReference>
<dbReference type="Proteomes" id="UP000563853">
    <property type="component" value="Unassembled WGS sequence"/>
</dbReference>
<reference evidence="17 18" key="1">
    <citation type="submission" date="2020-04" db="EMBL/GenBank/DDBJ databases">
        <authorList>
            <person name="Hitch T.C.A."/>
            <person name="Wylensek D."/>
            <person name="Clavel T."/>
        </authorList>
    </citation>
    <scope>NUCLEOTIDE SEQUENCE [LARGE SCALE GENOMIC DNA]</scope>
    <source>
        <strain evidence="17 18">WCA-389-WT-5H1</strain>
    </source>
</reference>
<comment type="similarity">
    <text evidence="4 13 16">Belongs to the phosphoglycerate kinase family.</text>
</comment>
<evidence type="ECO:0000256" key="9">
    <source>
        <dbReference type="ARBA" id="ARBA00022741"/>
    </source>
</evidence>
<evidence type="ECO:0000256" key="2">
    <source>
        <dbReference type="ARBA" id="ARBA00004496"/>
    </source>
</evidence>
<dbReference type="PIRSF" id="PIRSF000724">
    <property type="entry name" value="Pgk"/>
    <property type="match status" value="1"/>
</dbReference>
<dbReference type="GO" id="GO:0043531">
    <property type="term" value="F:ADP binding"/>
    <property type="evidence" value="ECO:0007669"/>
    <property type="project" value="TreeGrafter"/>
</dbReference>
<dbReference type="PANTHER" id="PTHR11406:SF23">
    <property type="entry name" value="PHOSPHOGLYCERATE KINASE 1, CHLOROPLASTIC-RELATED"/>
    <property type="match status" value="1"/>
</dbReference>
<dbReference type="SUPFAM" id="SSF53748">
    <property type="entry name" value="Phosphoglycerate kinase"/>
    <property type="match status" value="1"/>
</dbReference>
<protein>
    <recommendedName>
        <fullName evidence="6 13">Phosphoglycerate kinase</fullName>
        <ecNumber evidence="5 13">2.7.2.3</ecNumber>
    </recommendedName>
</protein>
<dbReference type="Pfam" id="PF00162">
    <property type="entry name" value="PGK"/>
    <property type="match status" value="1"/>
</dbReference>
<dbReference type="AlphaFoldDB" id="A0A848C005"/>
<evidence type="ECO:0000256" key="14">
    <source>
        <dbReference type="PIRSR" id="PIRSR000724-1"/>
    </source>
</evidence>
<evidence type="ECO:0000313" key="18">
    <source>
        <dbReference type="Proteomes" id="UP000563853"/>
    </source>
</evidence>
<feature type="binding site" evidence="13 14">
    <location>
        <begin position="59"/>
        <end position="62"/>
    </location>
    <ligand>
        <name>substrate</name>
    </ligand>
</feature>
<dbReference type="GO" id="GO:0005829">
    <property type="term" value="C:cytosol"/>
    <property type="evidence" value="ECO:0007669"/>
    <property type="project" value="TreeGrafter"/>
</dbReference>
<dbReference type="InterPro" id="IPR001576">
    <property type="entry name" value="Phosphoglycerate_kinase"/>
</dbReference>
<evidence type="ECO:0000256" key="12">
    <source>
        <dbReference type="ARBA" id="ARBA00023152"/>
    </source>
</evidence>
<comment type="caution">
    <text evidence="17">The sequence shown here is derived from an EMBL/GenBank/DDBJ whole genome shotgun (WGS) entry which is preliminary data.</text>
</comment>